<dbReference type="InParanoid" id="A0A1Y2EDB1"/>
<keyword evidence="1 4" id="KW-0378">Hydrolase</keyword>
<dbReference type="InterPro" id="IPR029058">
    <property type="entry name" value="AB_hydrolase_fold"/>
</dbReference>
<dbReference type="PANTHER" id="PTHR48081:SF3">
    <property type="entry name" value="ALPHA_BETA HYDROLASE FOLD-3 DOMAIN-CONTAINING PROTEIN"/>
    <property type="match status" value="1"/>
</dbReference>
<dbReference type="RefSeq" id="XP_040719500.1">
    <property type="nucleotide sequence ID" value="XM_040857946.1"/>
</dbReference>
<protein>
    <submittedName>
        <fullName evidence="4">Alpha/Beta hydrolase protein</fullName>
    </submittedName>
</protein>
<proteinExistence type="predicted"/>
<reference evidence="4 5" key="1">
    <citation type="submission" date="2016-07" db="EMBL/GenBank/DDBJ databases">
        <title>Pervasive Adenine N6-methylation of Active Genes in Fungi.</title>
        <authorList>
            <consortium name="DOE Joint Genome Institute"/>
            <person name="Mondo S.J."/>
            <person name="Dannebaum R.O."/>
            <person name="Kuo R.C."/>
            <person name="Labutti K."/>
            <person name="Haridas S."/>
            <person name="Kuo A."/>
            <person name="Salamov A."/>
            <person name="Ahrendt S.R."/>
            <person name="Lipzen A."/>
            <person name="Sullivan W."/>
            <person name="Andreopoulos W.B."/>
            <person name="Clum A."/>
            <person name="Lindquist E."/>
            <person name="Daum C."/>
            <person name="Ramamoorthy G.K."/>
            <person name="Gryganskyi A."/>
            <person name="Culley D."/>
            <person name="Magnuson J.K."/>
            <person name="James T.Y."/>
            <person name="O'Malley M.A."/>
            <person name="Stajich J.E."/>
            <person name="Spatafora J.W."/>
            <person name="Visel A."/>
            <person name="Grigoriev I.V."/>
        </authorList>
    </citation>
    <scope>NUCLEOTIDE SEQUENCE [LARGE SCALE GENOMIC DNA]</scope>
    <source>
        <strain evidence="4 5">CBS 129021</strain>
    </source>
</reference>
<evidence type="ECO:0000259" key="3">
    <source>
        <dbReference type="Pfam" id="PF20434"/>
    </source>
</evidence>
<dbReference type="OrthoDB" id="19653at2759"/>
<evidence type="ECO:0000313" key="4">
    <source>
        <dbReference type="EMBL" id="ORY69550.1"/>
    </source>
</evidence>
<accession>A0A1Y2EDB1</accession>
<gene>
    <name evidence="4" type="ORF">BCR38DRAFT_405258</name>
</gene>
<keyword evidence="5" id="KW-1185">Reference proteome</keyword>
<dbReference type="InterPro" id="IPR001375">
    <property type="entry name" value="Peptidase_S9_cat"/>
</dbReference>
<evidence type="ECO:0000313" key="5">
    <source>
        <dbReference type="Proteomes" id="UP000193689"/>
    </source>
</evidence>
<dbReference type="AlphaFoldDB" id="A0A1Y2EDB1"/>
<dbReference type="InterPro" id="IPR050300">
    <property type="entry name" value="GDXG_lipolytic_enzyme"/>
</dbReference>
<dbReference type="Pfam" id="PF20434">
    <property type="entry name" value="BD-FAE"/>
    <property type="match status" value="1"/>
</dbReference>
<name>A0A1Y2EDB1_9PEZI</name>
<organism evidence="4 5">
    <name type="scientific">Pseudomassariella vexata</name>
    <dbReference type="NCBI Taxonomy" id="1141098"/>
    <lineage>
        <taxon>Eukaryota</taxon>
        <taxon>Fungi</taxon>
        <taxon>Dikarya</taxon>
        <taxon>Ascomycota</taxon>
        <taxon>Pezizomycotina</taxon>
        <taxon>Sordariomycetes</taxon>
        <taxon>Xylariomycetidae</taxon>
        <taxon>Amphisphaeriales</taxon>
        <taxon>Pseudomassariaceae</taxon>
        <taxon>Pseudomassariella</taxon>
    </lineage>
</organism>
<evidence type="ECO:0000256" key="1">
    <source>
        <dbReference type="ARBA" id="ARBA00022801"/>
    </source>
</evidence>
<dbReference type="Gene3D" id="3.40.50.1820">
    <property type="entry name" value="alpha/beta hydrolase"/>
    <property type="match status" value="1"/>
</dbReference>
<dbReference type="Pfam" id="PF00326">
    <property type="entry name" value="Peptidase_S9"/>
    <property type="match status" value="1"/>
</dbReference>
<dbReference type="GO" id="GO:0006508">
    <property type="term" value="P:proteolysis"/>
    <property type="evidence" value="ECO:0007669"/>
    <property type="project" value="InterPro"/>
</dbReference>
<dbReference type="GeneID" id="63774158"/>
<feature type="domain" description="Peptidase S9 prolyl oligopeptidase catalytic" evidence="2">
    <location>
        <begin position="233"/>
        <end position="318"/>
    </location>
</feature>
<dbReference type="InterPro" id="IPR049492">
    <property type="entry name" value="BD-FAE-like_dom"/>
</dbReference>
<comment type="caution">
    <text evidence="4">The sequence shown here is derived from an EMBL/GenBank/DDBJ whole genome shotgun (WGS) entry which is preliminary data.</text>
</comment>
<dbReference type="Proteomes" id="UP000193689">
    <property type="component" value="Unassembled WGS sequence"/>
</dbReference>
<feature type="domain" description="BD-FAE-like" evidence="3">
    <location>
        <begin position="22"/>
        <end position="137"/>
    </location>
</feature>
<dbReference type="EMBL" id="MCFJ01000002">
    <property type="protein sequence ID" value="ORY69550.1"/>
    <property type="molecule type" value="Genomic_DNA"/>
</dbReference>
<dbReference type="STRING" id="1141098.A0A1Y2EDB1"/>
<dbReference type="GO" id="GO:0008236">
    <property type="term" value="F:serine-type peptidase activity"/>
    <property type="evidence" value="ECO:0007669"/>
    <property type="project" value="InterPro"/>
</dbReference>
<dbReference type="SUPFAM" id="SSF53474">
    <property type="entry name" value="alpha/beta-Hydrolases"/>
    <property type="match status" value="1"/>
</dbReference>
<sequence>MMSEAPFKAIYKVVDGLEIDTDVYLPSGSGGSTGVPVVINIHGGVFMLGSSSMVNNDQINDCLSRGWIVVVPNHRLCPQVNLLEGPMQDSRDLLAWIYDGGLQRVIGEQSKPHQVDLDHVFAFGTSSGGHLALSLGFDVPRPVAAIYDMYGCCNFASPFWSSKIPAVLAKLPPNLSQDFINQVYTESPIPTHDGVSLEGQAPGPPDFSRFRPAFVFTQIGNGTVMDAIFPSKDWDKVDPIRNISPEFPPTFIVHGMSDTMVPIGLSRDFLAELRKHGVLCGMREIPGEEHTFAARMKVGSQTWEMQKEGFDFLQKVLEDK</sequence>
<evidence type="ECO:0000259" key="2">
    <source>
        <dbReference type="Pfam" id="PF00326"/>
    </source>
</evidence>
<dbReference type="PANTHER" id="PTHR48081">
    <property type="entry name" value="AB HYDROLASE SUPERFAMILY PROTEIN C4A8.06C"/>
    <property type="match status" value="1"/>
</dbReference>